<protein>
    <submittedName>
        <fullName evidence="1">Uncharacterized protein</fullName>
    </submittedName>
</protein>
<dbReference type="EMBL" id="MU157923">
    <property type="protein sequence ID" value="KAF9523198.1"/>
    <property type="molecule type" value="Genomic_DNA"/>
</dbReference>
<dbReference type="AlphaFoldDB" id="A0A9P6E6B1"/>
<sequence>MSQYTSIHPPQSNSADPRGLCPWLRAVRWHDLVDGKTVEECRKLASLPEEDEYPTLVDVVVKFIQNATSLIDQTSELTLQQINTEDRDRKDGRSVNHTPFKVLMHFEEGASKSYAYPIAGLVAMLLRGSPVPLESNMNEALEDLRGFLETKNMEESAQALYQLLSLLWTFPWRPVVQRRVTDPTVVYLAFSSLLPDGSFKDTHVLTNVFARCKYSVRCVMLIRIKTNHVEEKDGWLENERWLREDNECTFRSLCSAQHIATSLTLSTMSLPEVWWLDVETYQSMLFRGVPLHLSEIVELVLNLEQTIQHQFEEMVLLGNDVQSQYELLADDLPLKDVGYSFCTDKRNPIFFDHQNTLLRAFLLNKASRGKLVANLAPGVLRFKHLALRTWLVEYAKFHDLLLTYIHLTSGAPARGTEMTAMLLVNTPLYPRRNLYRCADFMVLMVTYLKTSGQTQRDKLIPHALGSFAADILVQDLSIARPFARMAARLVHSETPRIYGLFDTHVFVNHTKLFETEDISLRLRQLSSRLMKVDLNTSTWRHIFASFRRKLCPRIEALEELENENRENTVEADQSGHNRQTEDRVYGISHHSMEGLWGSFC</sequence>
<keyword evidence="2" id="KW-1185">Reference proteome</keyword>
<proteinExistence type="predicted"/>
<name>A0A9P6E6B1_9AGAR</name>
<dbReference type="Proteomes" id="UP000807306">
    <property type="component" value="Unassembled WGS sequence"/>
</dbReference>
<accession>A0A9P6E6B1</accession>
<reference evidence="1" key="1">
    <citation type="submission" date="2020-11" db="EMBL/GenBank/DDBJ databases">
        <authorList>
            <consortium name="DOE Joint Genome Institute"/>
            <person name="Ahrendt S."/>
            <person name="Riley R."/>
            <person name="Andreopoulos W."/>
            <person name="Labutti K."/>
            <person name="Pangilinan J."/>
            <person name="Ruiz-Duenas F.J."/>
            <person name="Barrasa J.M."/>
            <person name="Sanchez-Garcia M."/>
            <person name="Camarero S."/>
            <person name="Miyauchi S."/>
            <person name="Serrano A."/>
            <person name="Linde D."/>
            <person name="Babiker R."/>
            <person name="Drula E."/>
            <person name="Ayuso-Fernandez I."/>
            <person name="Pacheco R."/>
            <person name="Padilla G."/>
            <person name="Ferreira P."/>
            <person name="Barriuso J."/>
            <person name="Kellner H."/>
            <person name="Castanera R."/>
            <person name="Alfaro M."/>
            <person name="Ramirez L."/>
            <person name="Pisabarro A.G."/>
            <person name="Kuo A."/>
            <person name="Tritt A."/>
            <person name="Lipzen A."/>
            <person name="He G."/>
            <person name="Yan M."/>
            <person name="Ng V."/>
            <person name="Cullen D."/>
            <person name="Martin F."/>
            <person name="Rosso M.-N."/>
            <person name="Henrissat B."/>
            <person name="Hibbett D."/>
            <person name="Martinez A.T."/>
            <person name="Grigoriev I.V."/>
        </authorList>
    </citation>
    <scope>NUCLEOTIDE SEQUENCE</scope>
    <source>
        <strain evidence="1">CBS 506.95</strain>
    </source>
</reference>
<gene>
    <name evidence="1" type="ORF">CPB83DRAFT_775868</name>
</gene>
<evidence type="ECO:0000313" key="1">
    <source>
        <dbReference type="EMBL" id="KAF9523198.1"/>
    </source>
</evidence>
<organism evidence="1 2">
    <name type="scientific">Crepidotus variabilis</name>
    <dbReference type="NCBI Taxonomy" id="179855"/>
    <lineage>
        <taxon>Eukaryota</taxon>
        <taxon>Fungi</taxon>
        <taxon>Dikarya</taxon>
        <taxon>Basidiomycota</taxon>
        <taxon>Agaricomycotina</taxon>
        <taxon>Agaricomycetes</taxon>
        <taxon>Agaricomycetidae</taxon>
        <taxon>Agaricales</taxon>
        <taxon>Agaricineae</taxon>
        <taxon>Crepidotaceae</taxon>
        <taxon>Crepidotus</taxon>
    </lineage>
</organism>
<evidence type="ECO:0000313" key="2">
    <source>
        <dbReference type="Proteomes" id="UP000807306"/>
    </source>
</evidence>
<comment type="caution">
    <text evidence="1">The sequence shown here is derived from an EMBL/GenBank/DDBJ whole genome shotgun (WGS) entry which is preliminary data.</text>
</comment>
<dbReference type="OrthoDB" id="3151137at2759"/>